<dbReference type="InterPro" id="IPR025738">
    <property type="entry name" value="BatD"/>
</dbReference>
<protein>
    <submittedName>
        <fullName evidence="2">Oxygen tolerance</fullName>
    </submittedName>
</protein>
<dbReference type="AlphaFoldDB" id="A0A1M6PRJ8"/>
<keyword evidence="3" id="KW-1185">Reference proteome</keyword>
<proteinExistence type="predicted"/>
<dbReference type="Proteomes" id="UP000184474">
    <property type="component" value="Unassembled WGS sequence"/>
</dbReference>
<keyword evidence="1" id="KW-0472">Membrane</keyword>
<keyword evidence="1" id="KW-1133">Transmembrane helix</keyword>
<dbReference type="RefSeq" id="WP_073121838.1">
    <property type="nucleotide sequence ID" value="NZ_FRAA01000003.1"/>
</dbReference>
<dbReference type="PANTHER" id="PTHR40940">
    <property type="entry name" value="PROTEIN BATD-RELATED"/>
    <property type="match status" value="1"/>
</dbReference>
<sequence length="442" mass="51023">MRPSGKGNIVGVLLLCMISTTGLHAQKLWSQVQLNRSSVYVGEPVEVSITVYTSTWFTDGLDLGNIQVDGAYTVYFRPVSVSMYDAGTTYPGIQLIYHVFPYEEQDIVFPSLTLEVETPKEGDYIGVRRRLKTKERIIKVRPVPPGFDKADWMVATGMYVSDHWSGKLNEVKVGEVFERKITRTVYGTVAELIPPVGWDSTAKVSMYPDRTVTHNNRGKTSISSSRTERMRYLFEKEGTVTIPEMVYTYFNPYKKRLFKRTLKAVTIEVQPNPDLGVLKSVRDSLLVQQQKEVAAEEEEQPWMILGMTPEQFAVVVLFLGVIAYFFIKLLVKIYRSLKHKRAIYLQSEAYYFDQVKKSIRRGSRQSVMQALYRWIDELELREPSVGAFVKQYGTLSLHKEWETWQNEKTPKSRLTFKLWQEARDRRNKSYQVEKPTAISINP</sequence>
<accession>A0A1M6PRJ8</accession>
<dbReference type="EMBL" id="FRAA01000003">
    <property type="protein sequence ID" value="SHK10488.1"/>
    <property type="molecule type" value="Genomic_DNA"/>
</dbReference>
<name>A0A1M6PRJ8_REIAG</name>
<feature type="transmembrane region" description="Helical" evidence="1">
    <location>
        <begin position="312"/>
        <end position="331"/>
    </location>
</feature>
<evidence type="ECO:0000256" key="1">
    <source>
        <dbReference type="SAM" id="Phobius"/>
    </source>
</evidence>
<dbReference type="STRING" id="156994.SAMN04488028_1032"/>
<organism evidence="2 3">
    <name type="scientific">Reichenbachiella agariperforans</name>
    <dbReference type="NCBI Taxonomy" id="156994"/>
    <lineage>
        <taxon>Bacteria</taxon>
        <taxon>Pseudomonadati</taxon>
        <taxon>Bacteroidota</taxon>
        <taxon>Cytophagia</taxon>
        <taxon>Cytophagales</taxon>
        <taxon>Reichenbachiellaceae</taxon>
        <taxon>Reichenbachiella</taxon>
    </lineage>
</organism>
<gene>
    <name evidence="2" type="ORF">SAMN04488028_1032</name>
</gene>
<evidence type="ECO:0000313" key="3">
    <source>
        <dbReference type="Proteomes" id="UP000184474"/>
    </source>
</evidence>
<evidence type="ECO:0000313" key="2">
    <source>
        <dbReference type="EMBL" id="SHK10488.1"/>
    </source>
</evidence>
<keyword evidence="1" id="KW-0812">Transmembrane</keyword>
<reference evidence="3" key="1">
    <citation type="submission" date="2016-11" db="EMBL/GenBank/DDBJ databases">
        <authorList>
            <person name="Varghese N."/>
            <person name="Submissions S."/>
        </authorList>
    </citation>
    <scope>NUCLEOTIDE SEQUENCE [LARGE SCALE GENOMIC DNA]</scope>
    <source>
        <strain evidence="3">DSM 26134</strain>
    </source>
</reference>
<dbReference type="PANTHER" id="PTHR40940:SF1">
    <property type="entry name" value="PROTEIN BATD"/>
    <property type="match status" value="1"/>
</dbReference>